<feature type="compositionally biased region" description="Basic and acidic residues" evidence="1">
    <location>
        <begin position="7"/>
        <end position="20"/>
    </location>
</feature>
<reference evidence="2 3" key="1">
    <citation type="submission" date="2020-11" db="EMBL/GenBank/DDBJ databases">
        <title>Pseudonocardia abyssalis sp. nov. and Pseudonocardia oceani sp. nov., description and phylogenomic analysis of two novel actinomycetes isolated from the deep Southern Ocean.</title>
        <authorList>
            <person name="Parra J."/>
        </authorList>
    </citation>
    <scope>NUCLEOTIDE SEQUENCE [LARGE SCALE GENOMIC DNA]</scope>
    <source>
        <strain evidence="2 3">KRD-168</strain>
    </source>
</reference>
<accession>A0ABS6UNL8</accession>
<dbReference type="RefSeq" id="WP_218606270.1">
    <property type="nucleotide sequence ID" value="NZ_JADQDJ010000562.1"/>
</dbReference>
<proteinExistence type="predicted"/>
<feature type="region of interest" description="Disordered" evidence="1">
    <location>
        <begin position="1"/>
        <end position="20"/>
    </location>
</feature>
<evidence type="ECO:0000313" key="2">
    <source>
        <dbReference type="EMBL" id="MBW0133830.1"/>
    </source>
</evidence>
<name>A0ABS6UNL8_9PSEU</name>
<evidence type="ECO:0000313" key="3">
    <source>
        <dbReference type="Proteomes" id="UP000694287"/>
    </source>
</evidence>
<dbReference type="Proteomes" id="UP000694287">
    <property type="component" value="Unassembled WGS sequence"/>
</dbReference>
<comment type="caution">
    <text evidence="2">The sequence shown here is derived from an EMBL/GenBank/DDBJ whole genome shotgun (WGS) entry which is preliminary data.</text>
</comment>
<sequence>MVVSGSGDHHGGEHDVLRRAGEGAASVTVHSWAIIEQRRNHVCQRAMCRTCGLATYRGCGQHVEQVLTGVPAAQRCRCAPAPRSGGGWRRWFRRS</sequence>
<evidence type="ECO:0000256" key="1">
    <source>
        <dbReference type="SAM" id="MobiDB-lite"/>
    </source>
</evidence>
<keyword evidence="3" id="KW-1185">Reference proteome</keyword>
<dbReference type="EMBL" id="JADQDK010000001">
    <property type="protein sequence ID" value="MBW0133830.1"/>
    <property type="molecule type" value="Genomic_DNA"/>
</dbReference>
<protein>
    <submittedName>
        <fullName evidence="2">Uncharacterized protein</fullName>
    </submittedName>
</protein>
<organism evidence="2 3">
    <name type="scientific">Pseudonocardia abyssalis</name>
    <dbReference type="NCBI Taxonomy" id="2792008"/>
    <lineage>
        <taxon>Bacteria</taxon>
        <taxon>Bacillati</taxon>
        <taxon>Actinomycetota</taxon>
        <taxon>Actinomycetes</taxon>
        <taxon>Pseudonocardiales</taxon>
        <taxon>Pseudonocardiaceae</taxon>
        <taxon>Pseudonocardia</taxon>
    </lineage>
</organism>
<gene>
    <name evidence="2" type="ORF">I4I81_06135</name>
</gene>